<dbReference type="Proteomes" id="UP000018720">
    <property type="component" value="Unassembled WGS sequence"/>
</dbReference>
<dbReference type="RefSeq" id="WP_008591832.1">
    <property type="nucleotide sequence ID" value="NZ_AHOM02000005.1"/>
</dbReference>
<dbReference type="EMBL" id="AHOM02000005">
    <property type="protein sequence ID" value="EJZ42275.1"/>
    <property type="molecule type" value="Genomic_DNA"/>
</dbReference>
<comment type="caution">
    <text evidence="1">The sequence shown here is derived from an EMBL/GenBank/DDBJ whole genome shotgun (WGS) entry which is preliminary data.</text>
</comment>
<keyword evidence="2" id="KW-1185">Reference proteome</keyword>
<sequence>MKEIKNHLEANEAIDRGYEFHKKYILKQIEIFGVRGLAREVNIKAKNNDDKINYSTMAHAIAKDLRETIMELSNKIKKVLG</sequence>
<gene>
    <name evidence="1" type="ORF">LEP1GSC178_0030</name>
</gene>
<name>A0ABP2RFG9_9LEPT</name>
<organism evidence="1 2">
    <name type="scientific">Leptospira licerasiae str. MMD4847</name>
    <dbReference type="NCBI Taxonomy" id="1049971"/>
    <lineage>
        <taxon>Bacteria</taxon>
        <taxon>Pseudomonadati</taxon>
        <taxon>Spirochaetota</taxon>
        <taxon>Spirochaetia</taxon>
        <taxon>Leptospirales</taxon>
        <taxon>Leptospiraceae</taxon>
        <taxon>Leptospira</taxon>
    </lineage>
</organism>
<reference evidence="1 2" key="1">
    <citation type="submission" date="2012-08" db="EMBL/GenBank/DDBJ databases">
        <authorList>
            <person name="Harkins D.M."/>
            <person name="Durkin A.S."/>
            <person name="Selengut J.D."/>
            <person name="Sanka R."/>
            <person name="DePew J."/>
            <person name="Purushe J."/>
            <person name="Matthias M.A."/>
            <person name="Vinetz J.M."/>
            <person name="Sutton G.G."/>
            <person name="Nelson W.C."/>
            <person name="Fouts D.E."/>
        </authorList>
    </citation>
    <scope>NUCLEOTIDE SEQUENCE [LARGE SCALE GENOMIC DNA]</scope>
    <source>
        <strain evidence="1 2">MMD4847</strain>
    </source>
</reference>
<proteinExistence type="predicted"/>
<evidence type="ECO:0000313" key="2">
    <source>
        <dbReference type="Proteomes" id="UP000018720"/>
    </source>
</evidence>
<accession>A0ABP2RFG9</accession>
<evidence type="ECO:0000313" key="1">
    <source>
        <dbReference type="EMBL" id="EJZ42275.1"/>
    </source>
</evidence>
<protein>
    <submittedName>
        <fullName evidence="1">Uncharacterized protein</fullName>
    </submittedName>
</protein>